<keyword evidence="3" id="KW-0408">Iron</keyword>
<accession>A0A6H1UKN2</accession>
<dbReference type="GO" id="GO:0046872">
    <property type="term" value="F:metal ion binding"/>
    <property type="evidence" value="ECO:0007669"/>
    <property type="project" value="UniProtKB-KW"/>
</dbReference>
<dbReference type="PIRSF" id="PIRSF001435">
    <property type="entry name" value="Nth"/>
    <property type="match status" value="1"/>
</dbReference>
<dbReference type="CDD" id="cd00056">
    <property type="entry name" value="ENDO3c"/>
    <property type="match status" value="1"/>
</dbReference>
<sequence>MNRSQTEIIEHVFETLQNHFGCFEWWLNEAPFEVMMGAILVQNTNWNNAEKALTNLAEHCSPQGIAALPLEKLAERIRPSGYYNQKALKLKALTQWYEGYNYDIALVKQVEQSLLRQELLAIKGIGGETADAILVYATHKPSFVIDAYARRILSRNGVKVPKRYDDFQQLVEQAIPRQTELYAYYHGLIVEHGQQFCRPKPKCDGCPLLPTCLGPDVAS</sequence>
<dbReference type="PANTHER" id="PTHR10359">
    <property type="entry name" value="A/G-SPECIFIC ADENINE GLYCOSYLASE/ENDONUCLEASE III"/>
    <property type="match status" value="1"/>
</dbReference>
<dbReference type="Gene3D" id="1.10.1670.10">
    <property type="entry name" value="Helix-hairpin-Helix base-excision DNA repair enzymes (C-terminal)"/>
    <property type="match status" value="1"/>
</dbReference>
<name>A0A6H1UKN2_9GAMM</name>
<dbReference type="EMBL" id="CP051180">
    <property type="protein sequence ID" value="QIZ78786.1"/>
    <property type="molecule type" value="Genomic_DNA"/>
</dbReference>
<dbReference type="PANTHER" id="PTHR10359:SF19">
    <property type="entry name" value="DNA REPAIR GLYCOSYLASE MJ1434-RELATED"/>
    <property type="match status" value="1"/>
</dbReference>
<dbReference type="SUPFAM" id="SSF48150">
    <property type="entry name" value="DNA-glycosylase"/>
    <property type="match status" value="1"/>
</dbReference>
<dbReference type="Gene3D" id="1.10.340.30">
    <property type="entry name" value="Hypothetical protein, domain 2"/>
    <property type="match status" value="1"/>
</dbReference>
<dbReference type="GO" id="GO:0051539">
    <property type="term" value="F:4 iron, 4 sulfur cluster binding"/>
    <property type="evidence" value="ECO:0007669"/>
    <property type="project" value="UniProtKB-KW"/>
</dbReference>
<keyword evidence="6" id="KW-0255">Endonuclease</keyword>
<keyword evidence="2" id="KW-0479">Metal-binding</keyword>
<keyword evidence="6" id="KW-0378">Hydrolase</keyword>
<evidence type="ECO:0000313" key="7">
    <source>
        <dbReference type="Proteomes" id="UP000501602"/>
    </source>
</evidence>
<dbReference type="GO" id="GO:0006284">
    <property type="term" value="P:base-excision repair"/>
    <property type="evidence" value="ECO:0007669"/>
    <property type="project" value="InterPro"/>
</dbReference>
<gene>
    <name evidence="6" type="ORF">HER31_02145</name>
</gene>
<feature type="domain" description="HhH-GPD" evidence="5">
    <location>
        <begin position="40"/>
        <end position="195"/>
    </location>
</feature>
<protein>
    <submittedName>
        <fullName evidence="6">Endonuclease</fullName>
    </submittedName>
</protein>
<keyword evidence="7" id="KW-1185">Reference proteome</keyword>
<evidence type="ECO:0000256" key="4">
    <source>
        <dbReference type="ARBA" id="ARBA00023014"/>
    </source>
</evidence>
<reference evidence="6 7" key="1">
    <citation type="submission" date="2020-04" db="EMBL/GenBank/DDBJ databases">
        <title>Ferrimonas sp. S7 isolated from sea water.</title>
        <authorList>
            <person name="Bae S.S."/>
            <person name="Baek K."/>
        </authorList>
    </citation>
    <scope>NUCLEOTIDE SEQUENCE [LARGE SCALE GENOMIC DNA]</scope>
    <source>
        <strain evidence="6 7">S7</strain>
    </source>
</reference>
<evidence type="ECO:0000313" key="6">
    <source>
        <dbReference type="EMBL" id="QIZ78786.1"/>
    </source>
</evidence>
<organism evidence="6 7">
    <name type="scientific">Ferrimonas lipolytica</name>
    <dbReference type="NCBI Taxonomy" id="2724191"/>
    <lineage>
        <taxon>Bacteria</taxon>
        <taxon>Pseudomonadati</taxon>
        <taxon>Pseudomonadota</taxon>
        <taxon>Gammaproteobacteria</taxon>
        <taxon>Alteromonadales</taxon>
        <taxon>Ferrimonadaceae</taxon>
        <taxon>Ferrimonas</taxon>
    </lineage>
</organism>
<proteinExistence type="predicted"/>
<dbReference type="GO" id="GO:0004519">
    <property type="term" value="F:endonuclease activity"/>
    <property type="evidence" value="ECO:0007669"/>
    <property type="project" value="UniProtKB-KW"/>
</dbReference>
<keyword evidence="4" id="KW-0411">Iron-sulfur</keyword>
<evidence type="ECO:0000259" key="5">
    <source>
        <dbReference type="SMART" id="SM00478"/>
    </source>
</evidence>
<evidence type="ECO:0000256" key="2">
    <source>
        <dbReference type="ARBA" id="ARBA00022723"/>
    </source>
</evidence>
<dbReference type="InterPro" id="IPR011257">
    <property type="entry name" value="DNA_glycosylase"/>
</dbReference>
<dbReference type="AlphaFoldDB" id="A0A6H1UKN2"/>
<dbReference type="Proteomes" id="UP000501602">
    <property type="component" value="Chromosome"/>
</dbReference>
<keyword evidence="6" id="KW-0540">Nuclease</keyword>
<dbReference type="InterPro" id="IPR023170">
    <property type="entry name" value="HhH_base_excis_C"/>
</dbReference>
<dbReference type="InterPro" id="IPR003265">
    <property type="entry name" value="HhH-GPD_domain"/>
</dbReference>
<keyword evidence="1" id="KW-0004">4Fe-4S</keyword>
<dbReference type="SMART" id="SM00478">
    <property type="entry name" value="ENDO3c"/>
    <property type="match status" value="1"/>
</dbReference>
<evidence type="ECO:0000256" key="1">
    <source>
        <dbReference type="ARBA" id="ARBA00022485"/>
    </source>
</evidence>
<evidence type="ECO:0000256" key="3">
    <source>
        <dbReference type="ARBA" id="ARBA00023004"/>
    </source>
</evidence>
<dbReference type="KEGG" id="fes:HER31_02145"/>
<dbReference type="Pfam" id="PF00730">
    <property type="entry name" value="HhH-GPD"/>
    <property type="match status" value="1"/>
</dbReference>